<feature type="compositionally biased region" description="Basic and acidic residues" evidence="1">
    <location>
        <begin position="80"/>
        <end position="91"/>
    </location>
</feature>
<evidence type="ECO:0000313" key="2">
    <source>
        <dbReference type="EMBL" id="KRK35439.1"/>
    </source>
</evidence>
<reference evidence="2 3" key="1">
    <citation type="journal article" date="2015" name="Genome Announc.">
        <title>Expanding the biotechnology potential of lactobacilli through comparative genomics of 213 strains and associated genera.</title>
        <authorList>
            <person name="Sun Z."/>
            <person name="Harris H.M."/>
            <person name="McCann A."/>
            <person name="Guo C."/>
            <person name="Argimon S."/>
            <person name="Zhang W."/>
            <person name="Yang X."/>
            <person name="Jeffery I.B."/>
            <person name="Cooney J.C."/>
            <person name="Kagawa T.F."/>
            <person name="Liu W."/>
            <person name="Song Y."/>
            <person name="Salvetti E."/>
            <person name="Wrobel A."/>
            <person name="Rasinkangas P."/>
            <person name="Parkhill J."/>
            <person name="Rea M.C."/>
            <person name="O'Sullivan O."/>
            <person name="Ritari J."/>
            <person name="Douillard F.P."/>
            <person name="Paul Ross R."/>
            <person name="Yang R."/>
            <person name="Briner A.E."/>
            <person name="Felis G.E."/>
            <person name="de Vos W.M."/>
            <person name="Barrangou R."/>
            <person name="Klaenhammer T.R."/>
            <person name="Caufield P.W."/>
            <person name="Cui Y."/>
            <person name="Zhang H."/>
            <person name="O'Toole P.W."/>
        </authorList>
    </citation>
    <scope>NUCLEOTIDE SEQUENCE [LARGE SCALE GENOMIC DNA]</scope>
    <source>
        <strain evidence="2 3">DSM 20003</strain>
    </source>
</reference>
<keyword evidence="3" id="KW-1185">Reference proteome</keyword>
<dbReference type="Gene3D" id="1.50.10.10">
    <property type="match status" value="1"/>
</dbReference>
<feature type="compositionally biased region" description="Polar residues" evidence="1">
    <location>
        <begin position="1"/>
        <end position="20"/>
    </location>
</feature>
<dbReference type="PATRIC" id="fig|1423726.3.peg.174"/>
<dbReference type="STRING" id="1423726.FC07_GL000166"/>
<comment type="caution">
    <text evidence="2">The sequence shown here is derived from an EMBL/GenBank/DDBJ whole genome shotgun (WGS) entry which is preliminary data.</text>
</comment>
<sequence>MKTATATSICNEESTNEQPVSENNDIENEGGDNSNAPIESTKNAVSTEDANTDVSVNASSKGIDNNGFSKESKPQIGIDESQKDSNRYSNDKVSEVSSLNINNENTYYSDINTIEQDYSINASEQVNLNSVSDWMPDVKLQSAVYDSLHDLGQATNDHGGYITTAVDQITQEMMTDLRYFSASNKDITDLTGLQFATGLISADFSGNVITESLPDFTVFQNLVDIDLGEVPSIVSNETLPNGLSQLKHVTVTTGSMNYGLLNAQLTTSIILNTDFLNATMIKDDNIYSGKIYVPLASVYQGYLQSDGTYAYGANLNVVLNDAPAGLSYDSVNRRFVLDLILLGNQSLNFNFEIQDYESGIVMYTGHDSFEIAQFPVSIIPSINNDVDQTIIDQLITLNQYGKTLDLNSQIENLQNYIETQLPDETGVLFESYQDAQDKQTEITETSGLYLLALALDGNSQKFDKYYQAVKARFYNATVNGFSWSYNATTGILESGSASIDDLRIIQAMLILNEKDNNTERISEVNNLISGFIGLSLNSDYLMTDGSDFSGHQESQIRLDYIDLSVLQYIYELKGLNTNALQEQLSIIENGYLGDDFPWYKTFYDYNTGLYSLNEVEGTLNITDSLLVMLNLAKVGKLQTASLNWLKDNTKNETIYNNYYPDGTPVEKNTAASTYAYVAQIASVINDEALYTDAVNVLKNMLDNDATSPLFGSTAYDGQSAAFNDLNVLVAFLS</sequence>
<dbReference type="InterPro" id="IPR012341">
    <property type="entry name" value="6hp_glycosidase-like_sf"/>
</dbReference>
<dbReference type="InterPro" id="IPR032675">
    <property type="entry name" value="LRR_dom_sf"/>
</dbReference>
<gene>
    <name evidence="2" type="ORF">FC07_GL000166</name>
</gene>
<dbReference type="SUPFAM" id="SSF48208">
    <property type="entry name" value="Six-hairpin glycosidases"/>
    <property type="match status" value="1"/>
</dbReference>
<dbReference type="EMBL" id="AZDA01000079">
    <property type="protein sequence ID" value="KRK35439.1"/>
    <property type="molecule type" value="Genomic_DNA"/>
</dbReference>
<proteinExistence type="predicted"/>
<accession>A0A0R1GN10</accession>
<feature type="region of interest" description="Disordered" evidence="1">
    <location>
        <begin position="1"/>
        <end position="91"/>
    </location>
</feature>
<dbReference type="Proteomes" id="UP000051461">
    <property type="component" value="Unassembled WGS sequence"/>
</dbReference>
<feature type="compositionally biased region" description="Polar residues" evidence="1">
    <location>
        <begin position="36"/>
        <end position="69"/>
    </location>
</feature>
<organism evidence="2 3">
    <name type="scientific">Loigolactobacillus bifermentans DSM 20003</name>
    <dbReference type="NCBI Taxonomy" id="1423726"/>
    <lineage>
        <taxon>Bacteria</taxon>
        <taxon>Bacillati</taxon>
        <taxon>Bacillota</taxon>
        <taxon>Bacilli</taxon>
        <taxon>Lactobacillales</taxon>
        <taxon>Lactobacillaceae</taxon>
        <taxon>Loigolactobacillus</taxon>
    </lineage>
</organism>
<evidence type="ECO:0000256" key="1">
    <source>
        <dbReference type="SAM" id="MobiDB-lite"/>
    </source>
</evidence>
<dbReference type="Gene3D" id="3.80.10.10">
    <property type="entry name" value="Ribonuclease Inhibitor"/>
    <property type="match status" value="1"/>
</dbReference>
<dbReference type="GO" id="GO:0005975">
    <property type="term" value="P:carbohydrate metabolic process"/>
    <property type="evidence" value="ECO:0007669"/>
    <property type="project" value="InterPro"/>
</dbReference>
<name>A0A0R1GN10_9LACO</name>
<evidence type="ECO:0000313" key="3">
    <source>
        <dbReference type="Proteomes" id="UP000051461"/>
    </source>
</evidence>
<dbReference type="AlphaFoldDB" id="A0A0R1GN10"/>
<dbReference type="InterPro" id="IPR008928">
    <property type="entry name" value="6-hairpin_glycosidase_sf"/>
</dbReference>
<protein>
    <submittedName>
        <fullName evidence="2">Uncharacterized protein</fullName>
    </submittedName>
</protein>